<dbReference type="InterPro" id="IPR005467">
    <property type="entry name" value="His_kinase_dom"/>
</dbReference>
<keyword evidence="7" id="KW-1185">Reference proteome</keyword>
<dbReference type="RefSeq" id="WP_035461128.1">
    <property type="nucleotide sequence ID" value="NZ_JBHLZN010000005.1"/>
</dbReference>
<accession>A0ABV5ZE79</accession>
<dbReference type="SUPFAM" id="SSF55874">
    <property type="entry name" value="ATPase domain of HSP90 chaperone/DNA topoisomerase II/histidine kinase"/>
    <property type="match status" value="1"/>
</dbReference>
<dbReference type="Proteomes" id="UP001589628">
    <property type="component" value="Unassembled WGS sequence"/>
</dbReference>
<dbReference type="CDD" id="cd00075">
    <property type="entry name" value="HATPase"/>
    <property type="match status" value="1"/>
</dbReference>
<keyword evidence="6" id="KW-0418">Kinase</keyword>
<dbReference type="PRINTS" id="PR00344">
    <property type="entry name" value="BCTRLSENSOR"/>
</dbReference>
<dbReference type="InterPro" id="IPR036097">
    <property type="entry name" value="HisK_dim/P_sf"/>
</dbReference>
<dbReference type="Pfam" id="PF02518">
    <property type="entry name" value="HATPase_c"/>
    <property type="match status" value="1"/>
</dbReference>
<protein>
    <recommendedName>
        <fullName evidence="2">histidine kinase</fullName>
        <ecNumber evidence="2">2.7.13.3</ecNumber>
    </recommendedName>
</protein>
<dbReference type="PANTHER" id="PTHR43065:SF29">
    <property type="entry name" value="SENSOR PROTEIN KINASE FLES"/>
    <property type="match status" value="1"/>
</dbReference>
<dbReference type="SMART" id="SM00387">
    <property type="entry name" value="HATPase_c"/>
    <property type="match status" value="1"/>
</dbReference>
<organism evidence="6 7">
    <name type="scientific">Balneatrix alpica</name>
    <dbReference type="NCBI Taxonomy" id="75684"/>
    <lineage>
        <taxon>Bacteria</taxon>
        <taxon>Pseudomonadati</taxon>
        <taxon>Pseudomonadota</taxon>
        <taxon>Gammaproteobacteria</taxon>
        <taxon>Oceanospirillales</taxon>
        <taxon>Balneatrichaceae</taxon>
        <taxon>Balneatrix</taxon>
    </lineage>
</organism>
<name>A0ABV5ZE79_9GAMM</name>
<evidence type="ECO:0000313" key="7">
    <source>
        <dbReference type="Proteomes" id="UP001589628"/>
    </source>
</evidence>
<dbReference type="SMART" id="SM00091">
    <property type="entry name" value="PAS"/>
    <property type="match status" value="1"/>
</dbReference>
<dbReference type="InterPro" id="IPR004358">
    <property type="entry name" value="Sig_transdc_His_kin-like_C"/>
</dbReference>
<dbReference type="InterPro" id="IPR036890">
    <property type="entry name" value="HATPase_C_sf"/>
</dbReference>
<reference evidence="6 7" key="1">
    <citation type="submission" date="2024-09" db="EMBL/GenBank/DDBJ databases">
        <authorList>
            <person name="Sun Q."/>
            <person name="Mori K."/>
        </authorList>
    </citation>
    <scope>NUCLEOTIDE SEQUENCE [LARGE SCALE GENOMIC DNA]</scope>
    <source>
        <strain evidence="6 7">ATCC 51285</strain>
    </source>
</reference>
<dbReference type="Pfam" id="PF13188">
    <property type="entry name" value="PAS_8"/>
    <property type="match status" value="1"/>
</dbReference>
<evidence type="ECO:0000256" key="2">
    <source>
        <dbReference type="ARBA" id="ARBA00012438"/>
    </source>
</evidence>
<dbReference type="InterPro" id="IPR003661">
    <property type="entry name" value="HisK_dim/P_dom"/>
</dbReference>
<dbReference type="Gene3D" id="1.10.287.130">
    <property type="match status" value="1"/>
</dbReference>
<dbReference type="InterPro" id="IPR003594">
    <property type="entry name" value="HATPase_dom"/>
</dbReference>
<dbReference type="InterPro" id="IPR000014">
    <property type="entry name" value="PAS"/>
</dbReference>
<dbReference type="EC" id="2.7.13.3" evidence="2"/>
<comment type="catalytic activity">
    <reaction evidence="1">
        <text>ATP + protein L-histidine = ADP + protein N-phospho-L-histidine.</text>
        <dbReference type="EC" id="2.7.13.3"/>
    </reaction>
</comment>
<dbReference type="SMART" id="SM00388">
    <property type="entry name" value="HisKA"/>
    <property type="match status" value="1"/>
</dbReference>
<dbReference type="InterPro" id="IPR035965">
    <property type="entry name" value="PAS-like_dom_sf"/>
</dbReference>
<dbReference type="PANTHER" id="PTHR43065">
    <property type="entry name" value="SENSOR HISTIDINE KINASE"/>
    <property type="match status" value="1"/>
</dbReference>
<dbReference type="Pfam" id="PF00512">
    <property type="entry name" value="HisKA"/>
    <property type="match status" value="1"/>
</dbReference>
<keyword evidence="4" id="KW-0175">Coiled coil</keyword>
<dbReference type="SUPFAM" id="SSF55785">
    <property type="entry name" value="PYP-like sensor domain (PAS domain)"/>
    <property type="match status" value="1"/>
</dbReference>
<evidence type="ECO:0000256" key="3">
    <source>
        <dbReference type="ARBA" id="ARBA00022553"/>
    </source>
</evidence>
<comment type="caution">
    <text evidence="6">The sequence shown here is derived from an EMBL/GenBank/DDBJ whole genome shotgun (WGS) entry which is preliminary data.</text>
</comment>
<dbReference type="PROSITE" id="PS50109">
    <property type="entry name" value="HIS_KIN"/>
    <property type="match status" value="1"/>
</dbReference>
<sequence>MSDPKDLLSAAFAEFNALAAQLSERYHLLEQEVHDLRAQLAQRDQAQRQEEEARQAITDQLDVLLELLPIAMVLIDNRGQIRRANPAALALLGEPLLNCAWVEVISRSFAPQEDDGHEISLRNGRRVSVMTNSLPGQAGQIVLLHDLTETRALQARLSQHERLTAMGRMVAALAHQVRTPLAAALLYASHLQTEELSEPQRLNFAGKLRERLVNIEQQIRDMLIFARGEAQLTEVMTVSELLLRLESALDVPLASFDADCDWQDESAGARIQLNSEVLLGALLNLVNNGLQAAGEGCALCIRALRQGEEVVIQVEDNGPGIASEHLPRVLEPFYTTKPQGTGLGLAVVQAVAKAHGGRFELSSAPGCTCASMILPLLKGSADES</sequence>
<evidence type="ECO:0000313" key="6">
    <source>
        <dbReference type="EMBL" id="MFB9887588.1"/>
    </source>
</evidence>
<feature type="domain" description="Histidine kinase" evidence="5">
    <location>
        <begin position="172"/>
        <end position="378"/>
    </location>
</feature>
<dbReference type="CDD" id="cd00082">
    <property type="entry name" value="HisKA"/>
    <property type="match status" value="1"/>
</dbReference>
<gene>
    <name evidence="6" type="ORF">ACFFLH_14295</name>
</gene>
<keyword evidence="6" id="KW-0808">Transferase</keyword>
<dbReference type="EMBL" id="JBHLZN010000005">
    <property type="protein sequence ID" value="MFB9887588.1"/>
    <property type="molecule type" value="Genomic_DNA"/>
</dbReference>
<evidence type="ECO:0000259" key="5">
    <source>
        <dbReference type="PROSITE" id="PS50109"/>
    </source>
</evidence>
<keyword evidence="3" id="KW-0597">Phosphoprotein</keyword>
<dbReference type="GO" id="GO:0016301">
    <property type="term" value="F:kinase activity"/>
    <property type="evidence" value="ECO:0007669"/>
    <property type="project" value="UniProtKB-KW"/>
</dbReference>
<feature type="coiled-coil region" evidence="4">
    <location>
        <begin position="12"/>
        <end position="56"/>
    </location>
</feature>
<dbReference type="Gene3D" id="3.30.565.10">
    <property type="entry name" value="Histidine kinase-like ATPase, C-terminal domain"/>
    <property type="match status" value="1"/>
</dbReference>
<dbReference type="CDD" id="cd00130">
    <property type="entry name" value="PAS"/>
    <property type="match status" value="1"/>
</dbReference>
<dbReference type="SUPFAM" id="SSF47384">
    <property type="entry name" value="Homodimeric domain of signal transducing histidine kinase"/>
    <property type="match status" value="1"/>
</dbReference>
<evidence type="ECO:0000256" key="1">
    <source>
        <dbReference type="ARBA" id="ARBA00000085"/>
    </source>
</evidence>
<evidence type="ECO:0000256" key="4">
    <source>
        <dbReference type="SAM" id="Coils"/>
    </source>
</evidence>
<proteinExistence type="predicted"/>